<evidence type="ECO:0000313" key="6">
    <source>
        <dbReference type="EMBL" id="KAK3242246.1"/>
    </source>
</evidence>
<accession>A0AAE0BT04</accession>
<feature type="compositionally biased region" description="Low complexity" evidence="4">
    <location>
        <begin position="207"/>
        <end position="220"/>
    </location>
</feature>
<feature type="domain" description="EF-hand" evidence="5">
    <location>
        <begin position="15"/>
        <end position="50"/>
    </location>
</feature>
<keyword evidence="7" id="KW-1185">Reference proteome</keyword>
<reference evidence="6 7" key="1">
    <citation type="journal article" date="2015" name="Genome Biol. Evol.">
        <title>Comparative Genomics of a Bacterivorous Green Alga Reveals Evolutionary Causalities and Consequences of Phago-Mixotrophic Mode of Nutrition.</title>
        <authorList>
            <person name="Burns J.A."/>
            <person name="Paasch A."/>
            <person name="Narechania A."/>
            <person name="Kim E."/>
        </authorList>
    </citation>
    <scope>NUCLEOTIDE SEQUENCE [LARGE SCALE GENOMIC DNA]</scope>
    <source>
        <strain evidence="6 7">PLY_AMNH</strain>
    </source>
</reference>
<dbReference type="SMART" id="SM00054">
    <property type="entry name" value="EFh"/>
    <property type="match status" value="5"/>
</dbReference>
<feature type="region of interest" description="Disordered" evidence="4">
    <location>
        <begin position="378"/>
        <end position="449"/>
    </location>
</feature>
<keyword evidence="1" id="KW-0479">Metal-binding</keyword>
<evidence type="ECO:0000256" key="4">
    <source>
        <dbReference type="SAM" id="MobiDB-lite"/>
    </source>
</evidence>
<dbReference type="InterPro" id="IPR002048">
    <property type="entry name" value="EF_hand_dom"/>
</dbReference>
<feature type="region of interest" description="Disordered" evidence="4">
    <location>
        <begin position="196"/>
        <end position="275"/>
    </location>
</feature>
<dbReference type="AlphaFoldDB" id="A0AAE0BT04"/>
<dbReference type="EMBL" id="LGRX02033206">
    <property type="protein sequence ID" value="KAK3242246.1"/>
    <property type="molecule type" value="Genomic_DNA"/>
</dbReference>
<comment type="caution">
    <text evidence="6">The sequence shown here is derived from an EMBL/GenBank/DDBJ whole genome shotgun (WGS) entry which is preliminary data.</text>
</comment>
<dbReference type="PROSITE" id="PS00018">
    <property type="entry name" value="EF_HAND_1"/>
    <property type="match status" value="3"/>
</dbReference>
<feature type="compositionally biased region" description="Pro residues" evidence="4">
    <location>
        <begin position="407"/>
        <end position="419"/>
    </location>
</feature>
<name>A0AAE0BT04_9CHLO</name>
<organism evidence="6 7">
    <name type="scientific">Cymbomonas tetramitiformis</name>
    <dbReference type="NCBI Taxonomy" id="36881"/>
    <lineage>
        <taxon>Eukaryota</taxon>
        <taxon>Viridiplantae</taxon>
        <taxon>Chlorophyta</taxon>
        <taxon>Pyramimonadophyceae</taxon>
        <taxon>Pyramimonadales</taxon>
        <taxon>Pyramimonadaceae</taxon>
        <taxon>Cymbomonas</taxon>
    </lineage>
</organism>
<gene>
    <name evidence="6" type="ORF">CYMTET_48054</name>
</gene>
<feature type="compositionally biased region" description="Low complexity" evidence="4">
    <location>
        <begin position="249"/>
        <end position="260"/>
    </location>
</feature>
<feature type="domain" description="EF-hand" evidence="5">
    <location>
        <begin position="302"/>
        <end position="337"/>
    </location>
</feature>
<dbReference type="InterPro" id="IPR011992">
    <property type="entry name" value="EF-hand-dom_pair"/>
</dbReference>
<proteinExistence type="predicted"/>
<evidence type="ECO:0000259" key="5">
    <source>
        <dbReference type="PROSITE" id="PS50222"/>
    </source>
</evidence>
<dbReference type="Pfam" id="PF13202">
    <property type="entry name" value="EF-hand_5"/>
    <property type="match status" value="1"/>
</dbReference>
<keyword evidence="2" id="KW-0677">Repeat</keyword>
<feature type="domain" description="EF-hand" evidence="5">
    <location>
        <begin position="160"/>
        <end position="195"/>
    </location>
</feature>
<dbReference type="InterPro" id="IPR018247">
    <property type="entry name" value="EF_Hand_1_Ca_BS"/>
</dbReference>
<keyword evidence="3" id="KW-0106">Calcium</keyword>
<dbReference type="InterPro" id="IPR039647">
    <property type="entry name" value="EF_hand_pair_protein_CML-like"/>
</dbReference>
<dbReference type="SUPFAM" id="SSF47473">
    <property type="entry name" value="EF-hand"/>
    <property type="match status" value="2"/>
</dbReference>
<dbReference type="GO" id="GO:0005509">
    <property type="term" value="F:calcium ion binding"/>
    <property type="evidence" value="ECO:0007669"/>
    <property type="project" value="InterPro"/>
</dbReference>
<dbReference type="PANTHER" id="PTHR10891">
    <property type="entry name" value="EF-HAND CALCIUM-BINDING DOMAIN CONTAINING PROTEIN"/>
    <property type="match status" value="1"/>
</dbReference>
<sequence length="504" mass="55796">MSNDMFAYMKDYIRQNKIPLGTLFNQFDKDGNGVISTTELRPFLKKMLPWHASLSEKDVRHFQVMVDTSGDGAISLIELKAALNSSIAVSHQVHSKESEGKGDFAVGWEDVLILFAQYFESHHTKVEKVFERLDTKRRGSLDQNGIRKFLKIVVPALNNKEVRYLMAHLHAVDSDGDGRLSLRELKEGLKKIIEKKPVTSDAAPGLSSPSQDSSSSSSSSEQACAREAIRAVTEASMEPTDESPPPQASPAQSSKSATRAAPPPPSTTNLAPPRTKKLAEMDMMAALYHYLARRNWDYDRVLHSLLLTAVFKQFDTNGDGLLKIQELVAFAAKIKPTATMQEISTMKRSLDTNHDSVVTIQELKIGLERYAATHPDFLQPTDQQQPRSLPEKPSQVPASPPSHQKSPAPPEASPHPAPPSQEATRSSAQEARPERPVQANLPPAAVPPPTLQKALHKVQQLVPHSTWQELEGAIQLILHQTNRLTDENARLIQRNEKLTQMLSA</sequence>
<protein>
    <recommendedName>
        <fullName evidence="5">EF-hand domain-containing protein</fullName>
    </recommendedName>
</protein>
<evidence type="ECO:0000256" key="2">
    <source>
        <dbReference type="ARBA" id="ARBA00022737"/>
    </source>
</evidence>
<dbReference type="Gene3D" id="1.10.238.10">
    <property type="entry name" value="EF-hand"/>
    <property type="match status" value="3"/>
</dbReference>
<evidence type="ECO:0000313" key="7">
    <source>
        <dbReference type="Proteomes" id="UP001190700"/>
    </source>
</evidence>
<dbReference type="CDD" id="cd00051">
    <property type="entry name" value="EFh"/>
    <property type="match status" value="2"/>
</dbReference>
<dbReference type="Proteomes" id="UP001190700">
    <property type="component" value="Unassembled WGS sequence"/>
</dbReference>
<evidence type="ECO:0000256" key="3">
    <source>
        <dbReference type="ARBA" id="ARBA00022837"/>
    </source>
</evidence>
<evidence type="ECO:0000256" key="1">
    <source>
        <dbReference type="ARBA" id="ARBA00022723"/>
    </source>
</evidence>
<dbReference type="PROSITE" id="PS50222">
    <property type="entry name" value="EF_HAND_2"/>
    <property type="match status" value="3"/>
</dbReference>
<dbReference type="Pfam" id="PF13499">
    <property type="entry name" value="EF-hand_7"/>
    <property type="match status" value="2"/>
</dbReference>